<protein>
    <submittedName>
        <fullName evidence="4">Uncharacterized protein</fullName>
    </submittedName>
</protein>
<keyword evidence="3" id="KW-1133">Transmembrane helix</keyword>
<keyword evidence="3" id="KW-0812">Transmembrane</keyword>
<dbReference type="Proteomes" id="UP000006502">
    <property type="component" value="Chromosome"/>
</dbReference>
<evidence type="ECO:0000256" key="3">
    <source>
        <dbReference type="SAM" id="Phobius"/>
    </source>
</evidence>
<evidence type="ECO:0000313" key="4">
    <source>
        <dbReference type="EMBL" id="AFO52124.1"/>
    </source>
</evidence>
<evidence type="ECO:0000256" key="2">
    <source>
        <dbReference type="SAM" id="MobiDB-lite"/>
    </source>
</evidence>
<feature type="coiled-coil region" evidence="1">
    <location>
        <begin position="72"/>
        <end position="214"/>
    </location>
</feature>
<dbReference type="OrthoDB" id="394512at2"/>
<keyword evidence="3" id="KW-0472">Membrane</keyword>
<sequence length="612" mass="71699">MNFFNEAGGWSALGVVLASIVFVFIDRFLLKKKGCSIFFGEKEAPKEVVSDPTLTEKISALEKESSHLNAAKVMFEERARNLTEMHQKEEEEIEKLKKNIEDLQEQKRATEEELNRKIEELNRENTSLKVNRADLNKDVEQLPALKRERDDYKKSLEEVSLKNTELEKKQKEWEGKEETWNFEKKTHEETIARLSSKTELLEKVNKELSESEKESSKKYEVERESKANLQKLLEDRESSIKELGAFKAEYEKVKELERILSVSHNFYQQLQDRGIERNVDSLSNYRNFFIDNFQRIEELNERERIEQDRLQAAKKYEEDWGLKLRSFFTKEELDYIEITPQPEASNGDKGDFEVVFRNTKNIAGTNPSNIFRIMVEVKYSTKDETRLGFENAEEHKSTKKDLSKALELVRSRRDVGVHHLLILVTNRDIGDEAYRETEIFSIASDSDFKEHLGTIRQEMDPIIMIMTPISSWRFLLGLWMAYKWSRPLANETLKIEYKESIDISEYLKQCSSFVNATFSARSDNRDWLIKQKTELDKLSKRMQRLIEKESAAIKSFENEGHKFFERGEYLALTYQHKNDEAKYLIQQPVAQLESKSQAGSSEVTPIDTVEES</sequence>
<accession>I7CJT1</accession>
<evidence type="ECO:0000256" key="1">
    <source>
        <dbReference type="SAM" id="Coils"/>
    </source>
</evidence>
<proteinExistence type="predicted"/>
<feature type="transmembrane region" description="Helical" evidence="3">
    <location>
        <begin position="12"/>
        <end position="30"/>
    </location>
</feature>
<feature type="coiled-coil region" evidence="1">
    <location>
        <begin position="528"/>
        <end position="559"/>
    </location>
</feature>
<dbReference type="STRING" id="1212765.MHLP_02720"/>
<name>I7CJT1_MYCHA</name>
<feature type="region of interest" description="Disordered" evidence="2">
    <location>
        <begin position="592"/>
        <end position="612"/>
    </location>
</feature>
<dbReference type="PATRIC" id="fig|1212765.3.peg.611"/>
<gene>
    <name evidence="4" type="ordered locus">MHLP_02720</name>
</gene>
<reference evidence="4 5" key="1">
    <citation type="journal article" date="2012" name="J. Bacteriol.">
        <title>Genome Sequence of "Candidatus Mycoplasma haemolamae" Strain Purdue, a Red Blood Cell Pathogen of Alpacas (Vicugna pacos) and Llamas (Lama glama).</title>
        <authorList>
            <person name="Guimaraes A.M."/>
            <person name="Toth B."/>
            <person name="Santos A.P."/>
            <person name="do Nascimento N.C."/>
            <person name="Kritchevsky J.E."/>
            <person name="Messick J.B."/>
        </authorList>
    </citation>
    <scope>NUCLEOTIDE SEQUENCE [LARGE SCALE GENOMIC DNA]</scope>
    <source>
        <strain evidence="4 5">Purdue</strain>
    </source>
</reference>
<dbReference type="AlphaFoldDB" id="I7CJT1"/>
<dbReference type="KEGG" id="mhl:MHLP_02720"/>
<dbReference type="EMBL" id="CP003731">
    <property type="protein sequence ID" value="AFO52124.1"/>
    <property type="molecule type" value="Genomic_DNA"/>
</dbReference>
<reference evidence="5" key="2">
    <citation type="submission" date="2012-07" db="EMBL/GenBank/DDBJ databases">
        <title>Complete genome sequence of 'Candidatus Mycoplasma haemolamae'.</title>
        <authorList>
            <person name="Guimaraes A.M.S."/>
            <person name="Toth B."/>
            <person name="Santos A.P."/>
            <person name="Nascimento N.C."/>
            <person name="Sojka J.E."/>
            <person name="Messick J.B."/>
        </authorList>
    </citation>
    <scope>NUCLEOTIDE SEQUENCE [LARGE SCALE GENOMIC DNA]</scope>
    <source>
        <strain evidence="5">Purdue</strain>
    </source>
</reference>
<dbReference type="HOGENOM" id="CLU_474730_0_0_14"/>
<keyword evidence="1" id="KW-0175">Coiled coil</keyword>
<organism evidence="4 5">
    <name type="scientific">Mycoplasma haematolamae (strain Purdue)</name>
    <dbReference type="NCBI Taxonomy" id="1212765"/>
    <lineage>
        <taxon>Bacteria</taxon>
        <taxon>Bacillati</taxon>
        <taxon>Mycoplasmatota</taxon>
        <taxon>Mollicutes</taxon>
        <taxon>Mycoplasmataceae</taxon>
        <taxon>Mycoplasma</taxon>
    </lineage>
</organism>
<feature type="compositionally biased region" description="Polar residues" evidence="2">
    <location>
        <begin position="593"/>
        <end position="603"/>
    </location>
</feature>
<keyword evidence="5" id="KW-1185">Reference proteome</keyword>
<evidence type="ECO:0000313" key="5">
    <source>
        <dbReference type="Proteomes" id="UP000006502"/>
    </source>
</evidence>